<dbReference type="InterPro" id="IPR015797">
    <property type="entry name" value="NUDIX_hydrolase-like_dom_sf"/>
</dbReference>
<dbReference type="Proteomes" id="UP000230399">
    <property type="component" value="Unassembled WGS sequence"/>
</dbReference>
<name>A0A2M7BD31_9BACT</name>
<protein>
    <recommendedName>
        <fullName evidence="3">Nudix hydrolase domain-containing protein</fullName>
    </recommendedName>
</protein>
<evidence type="ECO:0008006" key="3">
    <source>
        <dbReference type="Google" id="ProtNLM"/>
    </source>
</evidence>
<dbReference type="AlphaFoldDB" id="A0A2M7BD31"/>
<dbReference type="SUPFAM" id="SSF55811">
    <property type="entry name" value="Nudix"/>
    <property type="match status" value="1"/>
</dbReference>
<evidence type="ECO:0000313" key="2">
    <source>
        <dbReference type="Proteomes" id="UP000230399"/>
    </source>
</evidence>
<organism evidence="1 2">
    <name type="scientific">Candidatus Shapirobacteria bacterium CG03_land_8_20_14_0_80_40_19</name>
    <dbReference type="NCBI Taxonomy" id="1974880"/>
    <lineage>
        <taxon>Bacteria</taxon>
        <taxon>Candidatus Shapironibacteriota</taxon>
    </lineage>
</organism>
<reference evidence="2" key="1">
    <citation type="submission" date="2017-09" db="EMBL/GenBank/DDBJ databases">
        <title>Depth-based differentiation of microbial function through sediment-hosted aquifers and enrichment of novel symbionts in the deep terrestrial subsurface.</title>
        <authorList>
            <person name="Probst A.J."/>
            <person name="Ladd B."/>
            <person name="Jarett J.K."/>
            <person name="Geller-Mcgrath D.E."/>
            <person name="Sieber C.M.K."/>
            <person name="Emerson J.B."/>
            <person name="Anantharaman K."/>
            <person name="Thomas B.C."/>
            <person name="Malmstrom R."/>
            <person name="Stieglmeier M."/>
            <person name="Klingl A."/>
            <person name="Woyke T."/>
            <person name="Ryan C.M."/>
            <person name="Banfield J.F."/>
        </authorList>
    </citation>
    <scope>NUCLEOTIDE SEQUENCE [LARGE SCALE GENOMIC DNA]</scope>
</reference>
<gene>
    <name evidence="1" type="ORF">COS55_02630</name>
</gene>
<accession>A0A2M7BD31</accession>
<evidence type="ECO:0000313" key="1">
    <source>
        <dbReference type="EMBL" id="PIV01009.1"/>
    </source>
</evidence>
<sequence>MYTFTLKDGRVLVYQRDTTGEHSDKRLSGKISVGIGGHMDPTNLSLENSLWRELDEETEIRD</sequence>
<dbReference type="Gene3D" id="3.90.79.10">
    <property type="entry name" value="Nucleoside Triphosphate Pyrophosphohydrolase"/>
    <property type="match status" value="1"/>
</dbReference>
<proteinExistence type="predicted"/>
<dbReference type="EMBL" id="PEVD01000038">
    <property type="protein sequence ID" value="PIV01009.1"/>
    <property type="molecule type" value="Genomic_DNA"/>
</dbReference>
<comment type="caution">
    <text evidence="1">The sequence shown here is derived from an EMBL/GenBank/DDBJ whole genome shotgun (WGS) entry which is preliminary data.</text>
</comment>